<dbReference type="Proteomes" id="UP001589838">
    <property type="component" value="Unassembled WGS sequence"/>
</dbReference>
<dbReference type="Pfam" id="PF06283">
    <property type="entry name" value="ThuA"/>
    <property type="match status" value="1"/>
</dbReference>
<reference evidence="2 3" key="1">
    <citation type="submission" date="2024-09" db="EMBL/GenBank/DDBJ databases">
        <authorList>
            <person name="Sun Q."/>
            <person name="Mori K."/>
        </authorList>
    </citation>
    <scope>NUCLEOTIDE SEQUENCE [LARGE SCALE GENOMIC DNA]</scope>
    <source>
        <strain evidence="2 3">NCAIM B.02610</strain>
    </source>
</reference>
<sequence>MFKITIGSKTFEMKTINVTVWNEYIHEQTDPAVAERYPKGIHNTIAEGLQPYNFNIRTATLEQPEHGLTKEVLDQTDVLIWWGHLAHEEVADEIVERMYERVLNGMGLIVLHSGHFSKIFKKLMGTTCDLKWRIADEKSRLWVVDPAHPITEGIGEYIELEEEEMYGEFFDIPAPEQLIFISWFKGGEVFRSGCAYHRRQGKIFYFQPGDERYPTYHNHEIIKVIANAVIWAASPHGAAPTFGNAEPLEDIN</sequence>
<gene>
    <name evidence="2" type="ORF">ACFFHM_20235</name>
</gene>
<dbReference type="RefSeq" id="WP_335962963.1">
    <property type="nucleotide sequence ID" value="NZ_JAXBLX010000038.1"/>
</dbReference>
<dbReference type="InterPro" id="IPR029010">
    <property type="entry name" value="ThuA-like"/>
</dbReference>
<feature type="domain" description="ThuA-like" evidence="1">
    <location>
        <begin position="17"/>
        <end position="232"/>
    </location>
</feature>
<evidence type="ECO:0000313" key="2">
    <source>
        <dbReference type="EMBL" id="MFC0472746.1"/>
    </source>
</evidence>
<organism evidence="2 3">
    <name type="scientific">Halalkalibacter kiskunsagensis</name>
    <dbReference type="NCBI Taxonomy" id="1548599"/>
    <lineage>
        <taxon>Bacteria</taxon>
        <taxon>Bacillati</taxon>
        <taxon>Bacillota</taxon>
        <taxon>Bacilli</taxon>
        <taxon>Bacillales</taxon>
        <taxon>Bacillaceae</taxon>
        <taxon>Halalkalibacter</taxon>
    </lineage>
</organism>
<dbReference type="InterPro" id="IPR029062">
    <property type="entry name" value="Class_I_gatase-like"/>
</dbReference>
<evidence type="ECO:0000313" key="3">
    <source>
        <dbReference type="Proteomes" id="UP001589838"/>
    </source>
</evidence>
<name>A0ABV6KHF9_9BACI</name>
<dbReference type="InterPro" id="IPR009381">
    <property type="entry name" value="Trehalose_catabolism_ThuA_prok"/>
</dbReference>
<dbReference type="SUPFAM" id="SSF52317">
    <property type="entry name" value="Class I glutamine amidotransferase-like"/>
    <property type="match status" value="1"/>
</dbReference>
<evidence type="ECO:0000259" key="1">
    <source>
        <dbReference type="Pfam" id="PF06283"/>
    </source>
</evidence>
<comment type="caution">
    <text evidence="2">The sequence shown here is derived from an EMBL/GenBank/DDBJ whole genome shotgun (WGS) entry which is preliminary data.</text>
</comment>
<keyword evidence="3" id="KW-1185">Reference proteome</keyword>
<dbReference type="PIRSF" id="PIRSF030013">
    <property type="entry name" value="ThuA"/>
    <property type="match status" value="1"/>
</dbReference>
<dbReference type="EMBL" id="JBHLUX010000086">
    <property type="protein sequence ID" value="MFC0472746.1"/>
    <property type="molecule type" value="Genomic_DNA"/>
</dbReference>
<accession>A0ABV6KHF9</accession>
<proteinExistence type="predicted"/>
<dbReference type="Gene3D" id="3.40.50.880">
    <property type="match status" value="1"/>
</dbReference>
<protein>
    <submittedName>
        <fullName evidence="2">ThuA domain-containing protein</fullName>
    </submittedName>
</protein>